<evidence type="ECO:0000313" key="2">
    <source>
        <dbReference type="EMBL" id="QRC95321.1"/>
    </source>
</evidence>
<keyword evidence="1" id="KW-0472">Membrane</keyword>
<gene>
    <name evidence="2" type="ORF">JI435_432180</name>
</gene>
<evidence type="ECO:0000313" key="3">
    <source>
        <dbReference type="Proteomes" id="UP000663193"/>
    </source>
</evidence>
<name>A0A7U2EYA7_PHANO</name>
<dbReference type="EMBL" id="CP069027">
    <property type="protein sequence ID" value="QRC95321.1"/>
    <property type="molecule type" value="Genomic_DNA"/>
</dbReference>
<reference evidence="3" key="1">
    <citation type="journal article" date="2021" name="BMC Genomics">
        <title>Chromosome-level genome assembly and manually-curated proteome of model necrotroph Parastagonospora nodorum Sn15 reveals a genome-wide trove of candidate effector homologs, and redundancy of virulence-related functions within an accessory chromosome.</title>
        <authorList>
            <person name="Bertazzoni S."/>
            <person name="Jones D.A.B."/>
            <person name="Phan H.T."/>
            <person name="Tan K.-C."/>
            <person name="Hane J.K."/>
        </authorList>
    </citation>
    <scope>NUCLEOTIDE SEQUENCE [LARGE SCALE GENOMIC DNA]</scope>
    <source>
        <strain evidence="3">SN15 / ATCC MYA-4574 / FGSC 10173)</strain>
    </source>
</reference>
<sequence length="110" mass="12565">MVNNDSESSPNGASAWAKEAIIACTTLILMAALPGLKKSYRWTARRLNIAHPRLWRTRREAVDVDTELLPLQSLSDHKGWAGMADVRRYQQDTYTSNIRMRRGPARRRSL</sequence>
<feature type="transmembrane region" description="Helical" evidence="1">
    <location>
        <begin position="20"/>
        <end position="36"/>
    </location>
</feature>
<proteinExistence type="predicted"/>
<protein>
    <submittedName>
        <fullName evidence="2">Uncharacterized protein</fullName>
    </submittedName>
</protein>
<organism evidence="2 3">
    <name type="scientific">Phaeosphaeria nodorum (strain SN15 / ATCC MYA-4574 / FGSC 10173)</name>
    <name type="common">Glume blotch fungus</name>
    <name type="synonym">Parastagonospora nodorum</name>
    <dbReference type="NCBI Taxonomy" id="321614"/>
    <lineage>
        <taxon>Eukaryota</taxon>
        <taxon>Fungi</taxon>
        <taxon>Dikarya</taxon>
        <taxon>Ascomycota</taxon>
        <taxon>Pezizomycotina</taxon>
        <taxon>Dothideomycetes</taxon>
        <taxon>Pleosporomycetidae</taxon>
        <taxon>Pleosporales</taxon>
        <taxon>Pleosporineae</taxon>
        <taxon>Phaeosphaeriaceae</taxon>
        <taxon>Parastagonospora</taxon>
    </lineage>
</organism>
<dbReference type="AlphaFoldDB" id="A0A7U2EYA7"/>
<accession>A0A7U2EYA7</accession>
<keyword evidence="3" id="KW-1185">Reference proteome</keyword>
<keyword evidence="1" id="KW-1133">Transmembrane helix</keyword>
<dbReference type="Proteomes" id="UP000663193">
    <property type="component" value="Chromosome 5"/>
</dbReference>
<dbReference type="OrthoDB" id="3794897at2759"/>
<evidence type="ECO:0000256" key="1">
    <source>
        <dbReference type="SAM" id="Phobius"/>
    </source>
</evidence>
<keyword evidence="1" id="KW-0812">Transmembrane</keyword>
<dbReference type="VEuPathDB" id="FungiDB:JI435_432180"/>